<dbReference type="AlphaFoldDB" id="A0A8T1QE95"/>
<dbReference type="EMBL" id="CM031813">
    <property type="protein sequence ID" value="KAG6652633.1"/>
    <property type="molecule type" value="Genomic_DNA"/>
</dbReference>
<protein>
    <submittedName>
        <fullName evidence="1">Uncharacterized protein</fullName>
    </submittedName>
</protein>
<proteinExistence type="predicted"/>
<evidence type="ECO:0000313" key="1">
    <source>
        <dbReference type="EMBL" id="KAG6652633.1"/>
    </source>
</evidence>
<sequence length="162" mass="18247">MAFTCSSLITIALSRPRMFDGLEIIGSRIRRCHAGTLVQRMMAWLPASTTWALPNVSTTIKARIRTRFCRSHVEAISTCSWLSAGFLMPGLHALVRKITTHLYLPLFLRVYAFLSGDKLQLVGLNKGRRSGSTGLQLNRKVPCLVNTGVQKYYMCDYSQDLY</sequence>
<gene>
    <name evidence="1" type="ORF">CIPAW_05G019700</name>
</gene>
<keyword evidence="2" id="KW-1185">Reference proteome</keyword>
<evidence type="ECO:0000313" key="2">
    <source>
        <dbReference type="Proteomes" id="UP000811609"/>
    </source>
</evidence>
<name>A0A8T1QE95_CARIL</name>
<comment type="caution">
    <text evidence="1">The sequence shown here is derived from an EMBL/GenBank/DDBJ whole genome shotgun (WGS) entry which is preliminary data.</text>
</comment>
<organism evidence="1 2">
    <name type="scientific">Carya illinoinensis</name>
    <name type="common">Pecan</name>
    <dbReference type="NCBI Taxonomy" id="32201"/>
    <lineage>
        <taxon>Eukaryota</taxon>
        <taxon>Viridiplantae</taxon>
        <taxon>Streptophyta</taxon>
        <taxon>Embryophyta</taxon>
        <taxon>Tracheophyta</taxon>
        <taxon>Spermatophyta</taxon>
        <taxon>Magnoliopsida</taxon>
        <taxon>eudicotyledons</taxon>
        <taxon>Gunneridae</taxon>
        <taxon>Pentapetalae</taxon>
        <taxon>rosids</taxon>
        <taxon>fabids</taxon>
        <taxon>Fagales</taxon>
        <taxon>Juglandaceae</taxon>
        <taxon>Carya</taxon>
    </lineage>
</organism>
<reference evidence="1" key="1">
    <citation type="submission" date="2020-12" db="EMBL/GenBank/DDBJ databases">
        <title>WGS assembly of Carya illinoinensis cv. Pawnee.</title>
        <authorList>
            <person name="Platts A."/>
            <person name="Shu S."/>
            <person name="Wright S."/>
            <person name="Barry K."/>
            <person name="Edger P."/>
            <person name="Pires J.C."/>
            <person name="Schmutz J."/>
        </authorList>
    </citation>
    <scope>NUCLEOTIDE SEQUENCE</scope>
    <source>
        <tissue evidence="1">Leaf</tissue>
    </source>
</reference>
<dbReference type="EMBL" id="CM031813">
    <property type="protein sequence ID" value="KAG6652636.1"/>
    <property type="molecule type" value="Genomic_DNA"/>
</dbReference>
<accession>A0A8T1QE95</accession>
<dbReference type="Proteomes" id="UP000811609">
    <property type="component" value="Chromosome 5"/>
</dbReference>